<gene>
    <name evidence="2" type="ORF">TH25_21295</name>
</gene>
<evidence type="ECO:0000256" key="1">
    <source>
        <dbReference type="SAM" id="Phobius"/>
    </source>
</evidence>
<dbReference type="AlphaFoldDB" id="A0A367WQD7"/>
<evidence type="ECO:0000313" key="3">
    <source>
        <dbReference type="Proteomes" id="UP000252517"/>
    </source>
</evidence>
<name>A0A367WQD7_9PROT</name>
<feature type="transmembrane region" description="Helical" evidence="1">
    <location>
        <begin position="55"/>
        <end position="76"/>
    </location>
</feature>
<feature type="transmembrane region" description="Helical" evidence="1">
    <location>
        <begin position="30"/>
        <end position="49"/>
    </location>
</feature>
<reference evidence="2 3" key="1">
    <citation type="submission" date="2014-07" db="EMBL/GenBank/DDBJ databases">
        <title>Draft genome sequence of Thalassospira profundimaris S25-3-2.</title>
        <authorList>
            <person name="Lai Q."/>
            <person name="Shao Z."/>
        </authorList>
    </citation>
    <scope>NUCLEOTIDE SEQUENCE [LARGE SCALE GENOMIC DNA]</scope>
    <source>
        <strain evidence="2 3">S25-3-2</strain>
    </source>
</reference>
<sequence>MAQPPLSPPAFFHKAEPQTPINITVARADLVFLLVTLAGLAVTASLLVFVPVAGFILLGLQLLTTLLVGLRCFLICRFKRGMK</sequence>
<keyword evidence="1" id="KW-0472">Membrane</keyword>
<dbReference type="EMBL" id="JPWH01000024">
    <property type="protein sequence ID" value="RCK43685.1"/>
    <property type="molecule type" value="Genomic_DNA"/>
</dbReference>
<dbReference type="Proteomes" id="UP000252517">
    <property type="component" value="Unassembled WGS sequence"/>
</dbReference>
<dbReference type="RefSeq" id="WP_114090146.1">
    <property type="nucleotide sequence ID" value="NZ_JPWH01000024.1"/>
</dbReference>
<proteinExistence type="predicted"/>
<keyword evidence="1" id="KW-0812">Transmembrane</keyword>
<protein>
    <submittedName>
        <fullName evidence="2">Uncharacterized protein</fullName>
    </submittedName>
</protein>
<comment type="caution">
    <text evidence="2">The sequence shown here is derived from an EMBL/GenBank/DDBJ whole genome shotgun (WGS) entry which is preliminary data.</text>
</comment>
<keyword evidence="1" id="KW-1133">Transmembrane helix</keyword>
<accession>A0A367WQD7</accession>
<organism evidence="2 3">
    <name type="scientific">Thalassospira profundimaris</name>
    <dbReference type="NCBI Taxonomy" id="502049"/>
    <lineage>
        <taxon>Bacteria</taxon>
        <taxon>Pseudomonadati</taxon>
        <taxon>Pseudomonadota</taxon>
        <taxon>Alphaproteobacteria</taxon>
        <taxon>Rhodospirillales</taxon>
        <taxon>Thalassospiraceae</taxon>
        <taxon>Thalassospira</taxon>
    </lineage>
</organism>
<evidence type="ECO:0000313" key="2">
    <source>
        <dbReference type="EMBL" id="RCK43685.1"/>
    </source>
</evidence>